<evidence type="ECO:0000313" key="8">
    <source>
        <dbReference type="Proteomes" id="UP001253545"/>
    </source>
</evidence>
<feature type="compositionally biased region" description="Pro residues" evidence="3">
    <location>
        <begin position="35"/>
        <end position="49"/>
    </location>
</feature>
<dbReference type="Proteomes" id="UP001253545">
    <property type="component" value="Unassembled WGS sequence"/>
</dbReference>
<feature type="domain" description="YHYH" evidence="6">
    <location>
        <begin position="544"/>
        <end position="736"/>
    </location>
</feature>
<feature type="signal peptide" evidence="4">
    <location>
        <begin position="1"/>
        <end position="23"/>
    </location>
</feature>
<evidence type="ECO:0000259" key="5">
    <source>
        <dbReference type="Pfam" id="PF00884"/>
    </source>
</evidence>
<dbReference type="InterPro" id="IPR025924">
    <property type="entry name" value="YHYH_dom"/>
</dbReference>
<sequence>MIIRLQPYFIVCILSTLTLVACGGGGGGEASEPTPVIPPVTPPTTPPTTTPQDGSAPNILFILSDDQGLDASAQYSFSTDIPTTPNINALADSGLVFENAWATPACTTTRATIITGKYGFNSGVTFVPALLTDEHETLQAYIKSTSTEDYASAVFGKWHLGGGNASANHPSDVGIEYFAGNLSNISDYNNWELTINGATETSTDYHTTVITDLAIEWIGQQTSSWFTWLAYAAPHSPFHLPPASLHSRNLSGTDADIDANTRAYYLSAIEAMDTEIGRLLNSLSDEVRDNTIIIFMGDNGTPRRIIDTTNFDRSHAKGSLYQGGVGVPLVISGKGVERQGERETALVTATDLYATIAQIAGVDSQNIHDSNSFMTILDNDNTNDDSANQDIILTSFESANTTGTAIRNSDYKVIEFHDGSREVYDISANFTERSDLINDSSLDDTVNSLLMFAESANGGNSTNPDAINITNAIFTNGSGNCAEYMADYTSNATDVARNIMFVGDLSITLEQDKCVFLTNAIPNHDFNDGGNAFPNDVSEQDDRFEITIAPEKADTTTALSLVYDNAILLNGVKVDILAAGCFGVGDGRIGCNDITTPWRYDPMHPESGFNVDSHNAHAQGDGTYHYHGSPFALFADDNSEVSPVIGFAADGFPIYGSYIQIDNDIRKVLSSYRLKTGDRPSGDGDPGGQYNGTFRDDYEYIEGLGDLDECNGMTVNGEYAYYITDAFPYVLGCFSGTPDESFNKR</sequence>
<dbReference type="PANTHER" id="PTHR42693:SF53">
    <property type="entry name" value="ENDO-4-O-SULFATASE"/>
    <property type="match status" value="1"/>
</dbReference>
<dbReference type="InterPro" id="IPR050738">
    <property type="entry name" value="Sulfatase"/>
</dbReference>
<comment type="caution">
    <text evidence="7">The sequence shown here is derived from an EMBL/GenBank/DDBJ whole genome shotgun (WGS) entry which is preliminary data.</text>
</comment>
<keyword evidence="2" id="KW-0378">Hydrolase</keyword>
<accession>A0ABU2ZTH7</accession>
<dbReference type="PROSITE" id="PS51257">
    <property type="entry name" value="PROKAR_LIPOPROTEIN"/>
    <property type="match status" value="1"/>
</dbReference>
<dbReference type="PANTHER" id="PTHR42693">
    <property type="entry name" value="ARYLSULFATASE FAMILY MEMBER"/>
    <property type="match status" value="1"/>
</dbReference>
<dbReference type="InterPro" id="IPR000917">
    <property type="entry name" value="Sulfatase_N"/>
</dbReference>
<evidence type="ECO:0000256" key="1">
    <source>
        <dbReference type="ARBA" id="ARBA00008779"/>
    </source>
</evidence>
<evidence type="ECO:0000259" key="6">
    <source>
        <dbReference type="Pfam" id="PF14240"/>
    </source>
</evidence>
<feature type="region of interest" description="Disordered" evidence="3">
    <location>
        <begin position="28"/>
        <end position="54"/>
    </location>
</feature>
<evidence type="ECO:0000256" key="3">
    <source>
        <dbReference type="SAM" id="MobiDB-lite"/>
    </source>
</evidence>
<feature type="domain" description="Sulfatase N-terminal" evidence="5">
    <location>
        <begin position="57"/>
        <end position="362"/>
    </location>
</feature>
<dbReference type="Gene3D" id="3.40.720.10">
    <property type="entry name" value="Alkaline Phosphatase, subunit A"/>
    <property type="match status" value="2"/>
</dbReference>
<name>A0ABU2ZTH7_9ALTE</name>
<dbReference type="Pfam" id="PF00884">
    <property type="entry name" value="Sulfatase"/>
    <property type="match status" value="1"/>
</dbReference>
<evidence type="ECO:0000313" key="7">
    <source>
        <dbReference type="EMBL" id="MDT0595343.1"/>
    </source>
</evidence>
<dbReference type="InterPro" id="IPR017850">
    <property type="entry name" value="Alkaline_phosphatase_core_sf"/>
</dbReference>
<gene>
    <name evidence="7" type="ORF">RM552_10840</name>
</gene>
<evidence type="ECO:0000256" key="2">
    <source>
        <dbReference type="ARBA" id="ARBA00022801"/>
    </source>
</evidence>
<protein>
    <submittedName>
        <fullName evidence="7">Sulfatase-like hydrolase/transferase</fullName>
    </submittedName>
</protein>
<dbReference type="RefSeq" id="WP_311368861.1">
    <property type="nucleotide sequence ID" value="NZ_JAVRHX010000003.1"/>
</dbReference>
<keyword evidence="8" id="KW-1185">Reference proteome</keyword>
<reference evidence="7 8" key="1">
    <citation type="submission" date="2023-09" db="EMBL/GenBank/DDBJ databases">
        <authorList>
            <person name="Rey-Velasco X."/>
        </authorList>
    </citation>
    <scope>NUCLEOTIDE SEQUENCE [LARGE SCALE GENOMIC DNA]</scope>
    <source>
        <strain evidence="7 8">P117</strain>
    </source>
</reference>
<organism evidence="7 8">
    <name type="scientific">Glaciecola petra</name>
    <dbReference type="NCBI Taxonomy" id="3075602"/>
    <lineage>
        <taxon>Bacteria</taxon>
        <taxon>Pseudomonadati</taxon>
        <taxon>Pseudomonadota</taxon>
        <taxon>Gammaproteobacteria</taxon>
        <taxon>Alteromonadales</taxon>
        <taxon>Alteromonadaceae</taxon>
        <taxon>Glaciecola</taxon>
    </lineage>
</organism>
<proteinExistence type="inferred from homology"/>
<comment type="similarity">
    <text evidence="1">Belongs to the sulfatase family.</text>
</comment>
<dbReference type="EMBL" id="JAVRHX010000003">
    <property type="protein sequence ID" value="MDT0595343.1"/>
    <property type="molecule type" value="Genomic_DNA"/>
</dbReference>
<feature type="chain" id="PRO_5046629094" evidence="4">
    <location>
        <begin position="24"/>
        <end position="745"/>
    </location>
</feature>
<dbReference type="Pfam" id="PF14240">
    <property type="entry name" value="YHYH"/>
    <property type="match status" value="1"/>
</dbReference>
<keyword evidence="4" id="KW-0732">Signal</keyword>
<dbReference type="SUPFAM" id="SSF53649">
    <property type="entry name" value="Alkaline phosphatase-like"/>
    <property type="match status" value="1"/>
</dbReference>
<evidence type="ECO:0000256" key="4">
    <source>
        <dbReference type="SAM" id="SignalP"/>
    </source>
</evidence>